<keyword evidence="2" id="KW-0812">Transmembrane</keyword>
<dbReference type="InterPro" id="IPR011600">
    <property type="entry name" value="Pept_C14_caspase"/>
</dbReference>
<gene>
    <name evidence="4" type="ORF">KME25_05750</name>
</gene>
<keyword evidence="2" id="KW-1133">Transmembrane helix</keyword>
<evidence type="ECO:0000259" key="3">
    <source>
        <dbReference type="Pfam" id="PF00656"/>
    </source>
</evidence>
<feature type="region of interest" description="Disordered" evidence="1">
    <location>
        <begin position="374"/>
        <end position="438"/>
    </location>
</feature>
<feature type="compositionally biased region" description="Polar residues" evidence="1">
    <location>
        <begin position="417"/>
        <end position="429"/>
    </location>
</feature>
<evidence type="ECO:0000313" key="5">
    <source>
        <dbReference type="Proteomes" id="UP000753908"/>
    </source>
</evidence>
<dbReference type="GO" id="GO:0004197">
    <property type="term" value="F:cysteine-type endopeptidase activity"/>
    <property type="evidence" value="ECO:0007669"/>
    <property type="project" value="InterPro"/>
</dbReference>
<reference evidence="4" key="2">
    <citation type="journal article" date="2022" name="Microbiol. Resour. Announc.">
        <title>Metagenome Sequencing to Explore Phylogenomics of Terrestrial Cyanobacteria.</title>
        <authorList>
            <person name="Ward R.D."/>
            <person name="Stajich J.E."/>
            <person name="Johansen J.R."/>
            <person name="Huntemann M."/>
            <person name="Clum A."/>
            <person name="Foster B."/>
            <person name="Foster B."/>
            <person name="Roux S."/>
            <person name="Palaniappan K."/>
            <person name="Varghese N."/>
            <person name="Mukherjee S."/>
            <person name="Reddy T.B.K."/>
            <person name="Daum C."/>
            <person name="Copeland A."/>
            <person name="Chen I.A."/>
            <person name="Ivanova N.N."/>
            <person name="Kyrpides N.C."/>
            <person name="Shapiro N."/>
            <person name="Eloe-Fadrosh E.A."/>
            <person name="Pietrasiak N."/>
        </authorList>
    </citation>
    <scope>NUCLEOTIDE SEQUENCE</scope>
    <source>
        <strain evidence="4">CPER-KK1</strain>
    </source>
</reference>
<dbReference type="AlphaFoldDB" id="A0A951PJ56"/>
<protein>
    <submittedName>
        <fullName evidence="4">Caspase family protein</fullName>
    </submittedName>
</protein>
<dbReference type="SUPFAM" id="SSF52129">
    <property type="entry name" value="Caspase-like"/>
    <property type="match status" value="1"/>
</dbReference>
<dbReference type="Pfam" id="PF00656">
    <property type="entry name" value="Peptidase_C14"/>
    <property type="match status" value="1"/>
</dbReference>
<evidence type="ECO:0000256" key="2">
    <source>
        <dbReference type="SAM" id="Phobius"/>
    </source>
</evidence>
<keyword evidence="2" id="KW-0472">Membrane</keyword>
<sequence length="641" mass="70096">MANHACVAIGINRYQFLQPLSYGQADAQALRHFLVRQASLPSNQCLLLTDTSPLVNDQSTYPSRENILNWLRANRQNSRQSETWRWFFFSGYGVNWQNADYLMPIDGNPDDIPGTGISMRSLFETLKAQGSENILVLLDINRASGLQSGIPVGAQAIELAREMGIVLVLSSQLDQFSHEAAVLGHGLFTEALLEALGYYHTDTTLEHLEQYLHTRLPELSQHHWRPVQTPLTVVPSEAQRQQLILPSVKNQPIKERTPVGISSAFIPKAKLETENGYTEDSRNGATPGQKTPLSATQTRPTTSLISPPTATSTPATYKPGAMVASPERQSKRHVNTPWWQQLLLWGGGAILILALMIAAVIFRNRDAFTTKSINETPVTKELPTSPTAQEPPTTSPPSPIAKASPTSSPNPRPTAKASPTSSPNPSNKLSVAAPQKPAPTRLQANQAALDQAKRLIRPNQASLFSKAIVQARTVKPGEPLYQQAKQDITRWSEVILDLAEGRANQGNFGGAIAAAQLVPKDNPSVYAKAQKTINQWKALTTQQQQNQAIIQAAKKQIQPNQASSYNRSLTTLRKIQAGQPGYAEAQQLIAQGSQKIYLIAQSRASQGKFKEAIQAATLVPANTPSYEAAQKAIAKWKQGKR</sequence>
<feature type="transmembrane region" description="Helical" evidence="2">
    <location>
        <begin position="338"/>
        <end position="362"/>
    </location>
</feature>
<organism evidence="4 5">
    <name type="scientific">Symplocastrum torsivum CPER-KK1</name>
    <dbReference type="NCBI Taxonomy" id="450513"/>
    <lineage>
        <taxon>Bacteria</taxon>
        <taxon>Bacillati</taxon>
        <taxon>Cyanobacteriota</taxon>
        <taxon>Cyanophyceae</taxon>
        <taxon>Oscillatoriophycideae</taxon>
        <taxon>Oscillatoriales</taxon>
        <taxon>Microcoleaceae</taxon>
        <taxon>Symplocastrum</taxon>
    </lineage>
</organism>
<accession>A0A951PJ56</accession>
<name>A0A951PJ56_9CYAN</name>
<reference evidence="4" key="1">
    <citation type="submission" date="2021-05" db="EMBL/GenBank/DDBJ databases">
        <authorList>
            <person name="Pietrasiak N."/>
            <person name="Ward R."/>
            <person name="Stajich J.E."/>
            <person name="Kurbessoian T."/>
        </authorList>
    </citation>
    <scope>NUCLEOTIDE SEQUENCE</scope>
    <source>
        <strain evidence="4">CPER-KK1</strain>
    </source>
</reference>
<feature type="region of interest" description="Disordered" evidence="1">
    <location>
        <begin position="272"/>
        <end position="332"/>
    </location>
</feature>
<proteinExistence type="predicted"/>
<evidence type="ECO:0000313" key="4">
    <source>
        <dbReference type="EMBL" id="MBW4543932.1"/>
    </source>
</evidence>
<dbReference type="InterPro" id="IPR029030">
    <property type="entry name" value="Caspase-like_dom_sf"/>
</dbReference>
<feature type="compositionally biased region" description="Low complexity" evidence="1">
    <location>
        <begin position="300"/>
        <end position="316"/>
    </location>
</feature>
<dbReference type="GO" id="GO:0006508">
    <property type="term" value="P:proteolysis"/>
    <property type="evidence" value="ECO:0007669"/>
    <property type="project" value="InterPro"/>
</dbReference>
<feature type="compositionally biased region" description="Polar residues" evidence="1">
    <location>
        <begin position="275"/>
        <end position="299"/>
    </location>
</feature>
<comment type="caution">
    <text evidence="4">The sequence shown here is derived from an EMBL/GenBank/DDBJ whole genome shotgun (WGS) entry which is preliminary data.</text>
</comment>
<evidence type="ECO:0000256" key="1">
    <source>
        <dbReference type="SAM" id="MobiDB-lite"/>
    </source>
</evidence>
<feature type="domain" description="Peptidase C14 caspase" evidence="3">
    <location>
        <begin position="5"/>
        <end position="214"/>
    </location>
</feature>
<dbReference type="Proteomes" id="UP000753908">
    <property type="component" value="Unassembled WGS sequence"/>
</dbReference>
<feature type="compositionally biased region" description="Polar residues" evidence="1">
    <location>
        <begin position="374"/>
        <end position="392"/>
    </location>
</feature>
<dbReference type="EMBL" id="JAHHIF010000006">
    <property type="protein sequence ID" value="MBW4543932.1"/>
    <property type="molecule type" value="Genomic_DNA"/>
</dbReference>
<dbReference type="Gene3D" id="3.40.50.1460">
    <property type="match status" value="1"/>
</dbReference>